<evidence type="ECO:0000259" key="2">
    <source>
        <dbReference type="PROSITE" id="PS50878"/>
    </source>
</evidence>
<proteinExistence type="predicted"/>
<name>A0A438IR55_VITVI</name>
<dbReference type="PANTHER" id="PTHR33116:SF78">
    <property type="entry name" value="OS12G0587133 PROTEIN"/>
    <property type="match status" value="1"/>
</dbReference>
<evidence type="ECO:0000256" key="1">
    <source>
        <dbReference type="SAM" id="MobiDB-lite"/>
    </source>
</evidence>
<dbReference type="InterPro" id="IPR043502">
    <property type="entry name" value="DNA/RNA_pol_sf"/>
</dbReference>
<dbReference type="SUPFAM" id="SSF56672">
    <property type="entry name" value="DNA/RNA polymerases"/>
    <property type="match status" value="1"/>
</dbReference>
<feature type="domain" description="Reverse transcriptase" evidence="2">
    <location>
        <begin position="659"/>
        <end position="907"/>
    </location>
</feature>
<dbReference type="Proteomes" id="UP000288805">
    <property type="component" value="Unassembled WGS sequence"/>
</dbReference>
<sequence length="1145" mass="129403">MGLGHSEKSRGGMWGILGSRHANEKLEELQWARILVKVNGDELPNAVEIWVDERYTRGKRVVEEGNDTRLEVMIQSADGMQSQTYGSGRPMGSIRSHDGVLGRTRGGRPLLGGSPKKGPVEVPLPSLEVDLAFGSFGPCLNGLCTRKDSGQTKDNGLNEEPGLVRVQPHSVPVGKAQVGEATSSKRLDPNCLGWPKSESSIFWEKDGLRKQFEIEIQVVEKSKTDLALIEEASRYGNAFNLKGALVSGFSSPFSFFHGRTPEREYYDYSGTVCETVQGETPLCMLNASGFTEGKTVTQWELVEANNGCSEVSRAELRPDQSKPQEGRDWEEASWEESDLASSAISWGSPQRDWRRISWTFWLKLEREGKESIVPRLGALEVSGSAGGILVCWDKRTLDVLDVEGGLQYYPLSRERSRQGRITGAMRRFAQMVDELELIDLPLQGGGVLGMGVGEAGCQDPLQTTFPFCWSAEETVVRGNASFRLASKLKELKKKIKVWNRDVFGRLEVNKNLALHQVEHWDGVENERILSERETELKKEAKETYQKWVLLEELHWRQLSRELWLKEGDKNTGYFHRMANAHQRNNTLDRIKINGVWLSEEQEVKEGIVNAFQQLLSEESGWKADIEGLHLSHLSSQEAGNLELPFSEDEIHSALMDMDGDKAPGPDGLHLNTTFLVLIPKKGGAEDLGDFRPISLLGGLYKLLAKVLANRLKKVLGRVVSLDQNAFVKGRQILDASLIANEVIDTWQKRKEKGLICKLDIEKAYDSINWDFLMKILCKLGFGSRWMEWIWWCISTAKFSVLVNGVPTGFFSSTKGLRQGDPLSPYLFVLGMEVLSALLRRAAVGARKENMTFLSWILAWFEAASGLRINLAKSELIPVGEVEEIEEMAVELGCRVGYLPNVYLGLPLRASHKASSMWDGVEEKMRRRLALWKRQYISKDGRVTLIKSTLASMPIYQLSLFRMPKMVARRLEKLQRDFLWGGGSLERKVHLINWEVVCAQKEKGGLGIRRIALLNKVLLGKWLWRFAFEKDKLWKKVIMEKFGQEGLGWRTNEARGTFGVGVWKEILKEADWCWDNIEFKVGKGTKVRFWTDHWCGNAALSQIFPLYSNWQLIGMQRLMKFGTLILAKEVGTSVSLETLMIGRWIW</sequence>
<reference evidence="3 4" key="1">
    <citation type="journal article" date="2018" name="PLoS Genet.">
        <title>Population sequencing reveals clonal diversity and ancestral inbreeding in the grapevine cultivar Chardonnay.</title>
        <authorList>
            <person name="Roach M.J."/>
            <person name="Johnson D.L."/>
            <person name="Bohlmann J."/>
            <person name="van Vuuren H.J."/>
            <person name="Jones S.J."/>
            <person name="Pretorius I.S."/>
            <person name="Schmidt S.A."/>
            <person name="Borneman A.R."/>
        </authorList>
    </citation>
    <scope>NUCLEOTIDE SEQUENCE [LARGE SCALE GENOMIC DNA]</scope>
    <source>
        <strain evidence="4">cv. Chardonnay</strain>
        <tissue evidence="3">Leaf</tissue>
    </source>
</reference>
<feature type="region of interest" description="Disordered" evidence="1">
    <location>
        <begin position="312"/>
        <end position="334"/>
    </location>
</feature>
<dbReference type="GO" id="GO:0003964">
    <property type="term" value="F:RNA-directed DNA polymerase activity"/>
    <property type="evidence" value="ECO:0007669"/>
    <property type="project" value="UniProtKB-KW"/>
</dbReference>
<evidence type="ECO:0000313" key="3">
    <source>
        <dbReference type="EMBL" id="RVW99186.1"/>
    </source>
</evidence>
<dbReference type="CDD" id="cd01650">
    <property type="entry name" value="RT_nLTR_like"/>
    <property type="match status" value="1"/>
</dbReference>
<dbReference type="PROSITE" id="PS50878">
    <property type="entry name" value="RT_POL"/>
    <property type="match status" value="1"/>
</dbReference>
<dbReference type="EMBL" id="QGNW01000089">
    <property type="protein sequence ID" value="RVW99186.1"/>
    <property type="molecule type" value="Genomic_DNA"/>
</dbReference>
<evidence type="ECO:0000313" key="4">
    <source>
        <dbReference type="Proteomes" id="UP000288805"/>
    </source>
</evidence>
<organism evidence="3 4">
    <name type="scientific">Vitis vinifera</name>
    <name type="common">Grape</name>
    <dbReference type="NCBI Taxonomy" id="29760"/>
    <lineage>
        <taxon>Eukaryota</taxon>
        <taxon>Viridiplantae</taxon>
        <taxon>Streptophyta</taxon>
        <taxon>Embryophyta</taxon>
        <taxon>Tracheophyta</taxon>
        <taxon>Spermatophyta</taxon>
        <taxon>Magnoliopsida</taxon>
        <taxon>eudicotyledons</taxon>
        <taxon>Gunneridae</taxon>
        <taxon>Pentapetalae</taxon>
        <taxon>rosids</taxon>
        <taxon>Vitales</taxon>
        <taxon>Vitaceae</taxon>
        <taxon>Viteae</taxon>
        <taxon>Vitis</taxon>
    </lineage>
</organism>
<feature type="compositionally biased region" description="Basic and acidic residues" evidence="1">
    <location>
        <begin position="312"/>
        <end position="330"/>
    </location>
</feature>
<keyword evidence="3" id="KW-0695">RNA-directed DNA polymerase</keyword>
<keyword evidence="3" id="KW-0548">Nucleotidyltransferase</keyword>
<dbReference type="Pfam" id="PF00078">
    <property type="entry name" value="RVT_1"/>
    <property type="match status" value="1"/>
</dbReference>
<gene>
    <name evidence="3" type="primary">LIN1_339</name>
    <name evidence="3" type="ORF">CK203_018992</name>
</gene>
<dbReference type="InterPro" id="IPR000477">
    <property type="entry name" value="RT_dom"/>
</dbReference>
<dbReference type="PANTHER" id="PTHR33116">
    <property type="entry name" value="REVERSE TRANSCRIPTASE ZINC-BINDING DOMAIN-CONTAINING PROTEIN-RELATED-RELATED"/>
    <property type="match status" value="1"/>
</dbReference>
<comment type="caution">
    <text evidence="3">The sequence shown here is derived from an EMBL/GenBank/DDBJ whole genome shotgun (WGS) entry which is preliminary data.</text>
</comment>
<accession>A0A438IR55</accession>
<dbReference type="AlphaFoldDB" id="A0A438IR55"/>
<protein>
    <submittedName>
        <fullName evidence="3">LINE-1 reverse transcriptase-like</fullName>
    </submittedName>
</protein>
<keyword evidence="3" id="KW-0808">Transferase</keyword>